<dbReference type="NCBIfam" id="NF002074">
    <property type="entry name" value="PRK00913.1-4"/>
    <property type="match status" value="1"/>
</dbReference>
<protein>
    <recommendedName>
        <fullName evidence="9">Probable cytosol aminopeptidase</fullName>
        <ecNumber evidence="9">3.4.11.1</ecNumber>
    </recommendedName>
    <alternativeName>
        <fullName evidence="9">Leucine aminopeptidase</fullName>
        <shortName evidence="9">LAP</shortName>
        <ecNumber evidence="9">3.4.11.10</ecNumber>
    </alternativeName>
    <alternativeName>
        <fullName evidence="9">Leucyl aminopeptidase</fullName>
    </alternativeName>
</protein>
<evidence type="ECO:0000256" key="1">
    <source>
        <dbReference type="ARBA" id="ARBA00000135"/>
    </source>
</evidence>
<evidence type="ECO:0000313" key="11">
    <source>
        <dbReference type="EMBL" id="OFE43228.1"/>
    </source>
</evidence>
<dbReference type="AlphaFoldDB" id="A0A1E8E1E2"/>
<keyword evidence="7 9" id="KW-0378">Hydrolase</keyword>
<dbReference type="InterPro" id="IPR000819">
    <property type="entry name" value="Peptidase_M17_C"/>
</dbReference>
<comment type="function">
    <text evidence="9">Presumably involved in the processing and regular turnover of intracellular proteins. Catalyzes the removal of unsubstituted N-terminal amino acids from various peptides.</text>
</comment>
<feature type="binding site" evidence="9">
    <location>
        <position position="333"/>
    </location>
    <ligand>
        <name>Mn(2+)</name>
        <dbReference type="ChEBI" id="CHEBI:29035"/>
        <label>1</label>
    </ligand>
</feature>
<keyword evidence="8 9" id="KW-0464">Manganese</keyword>
<dbReference type="EC" id="3.4.11.10" evidence="9"/>
<evidence type="ECO:0000256" key="5">
    <source>
        <dbReference type="ARBA" id="ARBA00022670"/>
    </source>
</evidence>
<dbReference type="FunFam" id="3.40.630.10:FF:000004">
    <property type="entry name" value="Probable cytosol aminopeptidase"/>
    <property type="match status" value="1"/>
</dbReference>
<reference evidence="11 12" key="1">
    <citation type="submission" date="2016-10" db="EMBL/GenBank/DDBJ databases">
        <title>Genome of airborne Acinetobacter sp. 5-2Ac02 in the hospital environment: Species near to Acinetobacter towneri.</title>
        <authorList>
            <person name="Barbosa B."/>
            <person name="Fernandez-Garcia L."/>
            <person name="Gato E."/>
            <person name="Leao R."/>
            <person name="Albano R."/>
            <person name="Fernandez B."/>
            <person name="Fernandez-Cuenca F."/>
            <person name="Marques E."/>
            <person name="Tomas M."/>
        </authorList>
    </citation>
    <scope>NUCLEOTIDE SEQUENCE [LARGE SCALE GENOMIC DNA]</scope>
    <source>
        <strain evidence="11 12">5-2Ac02</strain>
    </source>
</reference>
<keyword evidence="9" id="KW-0963">Cytoplasm</keyword>
<evidence type="ECO:0000256" key="6">
    <source>
        <dbReference type="ARBA" id="ARBA00022723"/>
    </source>
</evidence>
<comment type="caution">
    <text evidence="11">The sequence shown here is derived from an EMBL/GenBank/DDBJ whole genome shotgun (WGS) entry which is preliminary data.</text>
</comment>
<evidence type="ECO:0000256" key="8">
    <source>
        <dbReference type="ARBA" id="ARBA00023211"/>
    </source>
</evidence>
<dbReference type="GO" id="GO:0006508">
    <property type="term" value="P:proteolysis"/>
    <property type="evidence" value="ECO:0007669"/>
    <property type="project" value="UniProtKB-KW"/>
</dbReference>
<feature type="binding site" evidence="9">
    <location>
        <position position="335"/>
    </location>
    <ligand>
        <name>Mn(2+)</name>
        <dbReference type="ChEBI" id="CHEBI:29035"/>
        <label>1</label>
    </ligand>
</feature>
<dbReference type="GO" id="GO:0005737">
    <property type="term" value="C:cytoplasm"/>
    <property type="evidence" value="ECO:0007669"/>
    <property type="project" value="UniProtKB-SubCell"/>
</dbReference>
<dbReference type="STRING" id="202956.BJN41_09060"/>
<feature type="binding site" evidence="9">
    <location>
        <position position="256"/>
    </location>
    <ligand>
        <name>Mn(2+)</name>
        <dbReference type="ChEBI" id="CHEBI:29035"/>
        <label>2</label>
    </ligand>
</feature>
<dbReference type="Pfam" id="PF00883">
    <property type="entry name" value="Peptidase_M17"/>
    <property type="match status" value="1"/>
</dbReference>
<dbReference type="PANTHER" id="PTHR11963">
    <property type="entry name" value="LEUCINE AMINOPEPTIDASE-RELATED"/>
    <property type="match status" value="1"/>
</dbReference>
<feature type="binding site" evidence="9">
    <location>
        <position position="256"/>
    </location>
    <ligand>
        <name>Mn(2+)</name>
        <dbReference type="ChEBI" id="CHEBI:29035"/>
        <label>1</label>
    </ligand>
</feature>
<dbReference type="InterPro" id="IPR011356">
    <property type="entry name" value="Leucine_aapep/pepB"/>
</dbReference>
<sequence length="482" mass="51718">MKFSLSPSFQEHSASESLSILVAAEHVLQATAAYQIKDLDSIIHATQFKAGFNESLSLLASVAECANSNLIGLGKTEELPAAKLAKIAQSIIKSSQKKFKQISIDLSALPNELHYVFALSLTQAAYAFDEYKSKKNEFQLEQINLIAKDSSLTADQLQLIEAMQSGQNMARDLGNRPGNICFPEYLAEQAQALAAEYPDLLKVTILDEAEMAELGMGAFLAVSQGSDRPGRIISLEYQAQRDEAPVVLVGKGITFDTGGISLKPGLGMDEMKFDMCGSASVLGTMRALCEARLPIHVVGTIAAAENMPSGKATRPGDIVTSMSGQTIEILNTDAEGRLVLCDTLTYVKRFNPALVIDIATLTGACVVALGSVLTGMFTPDDQLAAELETAGHTAFDRVWRMPVIDDYQEQLDSPFADIGNIGGPKAGAVTAACFLQRFTRDYRWAHLDIAGTAWNSGTNKGATGRPVPLLMQFLAQRAGNNG</sequence>
<evidence type="ECO:0000256" key="4">
    <source>
        <dbReference type="ARBA" id="ARBA00022438"/>
    </source>
</evidence>
<dbReference type="HAMAP" id="MF_00181">
    <property type="entry name" value="Cytosol_peptidase_M17"/>
    <property type="match status" value="1"/>
</dbReference>
<feature type="active site" evidence="9">
    <location>
        <position position="337"/>
    </location>
</feature>
<comment type="cofactor">
    <cofactor evidence="9">
        <name>Mn(2+)</name>
        <dbReference type="ChEBI" id="CHEBI:29035"/>
    </cofactor>
    <text evidence="9">Binds 2 manganese ions per subunit.</text>
</comment>
<evidence type="ECO:0000256" key="7">
    <source>
        <dbReference type="ARBA" id="ARBA00022801"/>
    </source>
</evidence>
<feature type="active site" evidence="9">
    <location>
        <position position="263"/>
    </location>
</feature>
<keyword evidence="5 9" id="KW-0645">Protease</keyword>
<dbReference type="PANTHER" id="PTHR11963:SF23">
    <property type="entry name" value="CYTOSOL AMINOPEPTIDASE"/>
    <property type="match status" value="1"/>
</dbReference>
<evidence type="ECO:0000256" key="9">
    <source>
        <dbReference type="HAMAP-Rule" id="MF_00181"/>
    </source>
</evidence>
<dbReference type="EC" id="3.4.11.1" evidence="9"/>
<dbReference type="eggNOG" id="COG0260">
    <property type="taxonomic scope" value="Bacteria"/>
</dbReference>
<evidence type="ECO:0000256" key="2">
    <source>
        <dbReference type="ARBA" id="ARBA00000967"/>
    </source>
</evidence>
<evidence type="ECO:0000259" key="10">
    <source>
        <dbReference type="PROSITE" id="PS00631"/>
    </source>
</evidence>
<feature type="binding site" evidence="9">
    <location>
        <position position="335"/>
    </location>
    <ligand>
        <name>Mn(2+)</name>
        <dbReference type="ChEBI" id="CHEBI:29035"/>
        <label>2</label>
    </ligand>
</feature>
<name>A0A1E8E1E2_9GAMM</name>
<dbReference type="GO" id="GO:0030145">
    <property type="term" value="F:manganese ion binding"/>
    <property type="evidence" value="ECO:0007669"/>
    <property type="project" value="UniProtKB-UniRule"/>
</dbReference>
<dbReference type="Gene3D" id="3.40.630.10">
    <property type="entry name" value="Zn peptidases"/>
    <property type="match status" value="1"/>
</dbReference>
<comment type="catalytic activity">
    <reaction evidence="2 9">
        <text>Release of an N-terminal amino acid, preferentially leucine, but not glutamic or aspartic acids.</text>
        <dbReference type="EC" id="3.4.11.10"/>
    </reaction>
</comment>
<feature type="binding site" evidence="9">
    <location>
        <position position="251"/>
    </location>
    <ligand>
        <name>Mn(2+)</name>
        <dbReference type="ChEBI" id="CHEBI:29035"/>
        <label>2</label>
    </ligand>
</feature>
<keyword evidence="6 9" id="KW-0479">Metal-binding</keyword>
<evidence type="ECO:0000256" key="3">
    <source>
        <dbReference type="ARBA" id="ARBA00009528"/>
    </source>
</evidence>
<feature type="binding site" evidence="9">
    <location>
        <position position="274"/>
    </location>
    <ligand>
        <name>Mn(2+)</name>
        <dbReference type="ChEBI" id="CHEBI:29035"/>
        <label>2</label>
    </ligand>
</feature>
<organism evidence="11 12">
    <name type="scientific">Acinetobacter towneri</name>
    <dbReference type="NCBI Taxonomy" id="202956"/>
    <lineage>
        <taxon>Bacteria</taxon>
        <taxon>Pseudomonadati</taxon>
        <taxon>Pseudomonadota</taxon>
        <taxon>Gammaproteobacteria</taxon>
        <taxon>Moraxellales</taxon>
        <taxon>Moraxellaceae</taxon>
        <taxon>Acinetobacter</taxon>
    </lineage>
</organism>
<gene>
    <name evidence="9" type="primary">pepA</name>
    <name evidence="11" type="ORF">BJN41_09060</name>
</gene>
<dbReference type="Proteomes" id="UP000186931">
    <property type="component" value="Unassembled WGS sequence"/>
</dbReference>
<evidence type="ECO:0000313" key="12">
    <source>
        <dbReference type="Proteomes" id="UP000186931"/>
    </source>
</evidence>
<dbReference type="PROSITE" id="PS00631">
    <property type="entry name" value="CYTOSOL_AP"/>
    <property type="match status" value="1"/>
</dbReference>
<dbReference type="Pfam" id="PF02789">
    <property type="entry name" value="Peptidase_M17_N"/>
    <property type="match status" value="1"/>
</dbReference>
<dbReference type="EMBL" id="MKQS01000015">
    <property type="protein sequence ID" value="OFE43228.1"/>
    <property type="molecule type" value="Genomic_DNA"/>
</dbReference>
<keyword evidence="4 9" id="KW-0031">Aminopeptidase</keyword>
<feature type="domain" description="Cytosol aminopeptidase" evidence="10">
    <location>
        <begin position="331"/>
        <end position="338"/>
    </location>
</feature>
<dbReference type="SUPFAM" id="SSF53187">
    <property type="entry name" value="Zn-dependent exopeptidases"/>
    <property type="match status" value="1"/>
</dbReference>
<dbReference type="RefSeq" id="WP_070154792.1">
    <property type="nucleotide sequence ID" value="NZ_MKQS01000015.1"/>
</dbReference>
<dbReference type="GO" id="GO:0070006">
    <property type="term" value="F:metalloaminopeptidase activity"/>
    <property type="evidence" value="ECO:0007669"/>
    <property type="project" value="InterPro"/>
</dbReference>
<dbReference type="SUPFAM" id="SSF52949">
    <property type="entry name" value="Macro domain-like"/>
    <property type="match status" value="1"/>
</dbReference>
<dbReference type="PRINTS" id="PR00481">
    <property type="entry name" value="LAMNOPPTDASE"/>
</dbReference>
<dbReference type="Gene3D" id="3.40.220.10">
    <property type="entry name" value="Leucine Aminopeptidase, subunit E, domain 1"/>
    <property type="match status" value="1"/>
</dbReference>
<comment type="catalytic activity">
    <reaction evidence="1 9">
        <text>Release of an N-terminal amino acid, Xaa-|-Yaa-, in which Xaa is preferably Leu, but may be other amino acids including Pro although not Arg or Lys, and Yaa may be Pro. Amino acid amides and methyl esters are also readily hydrolyzed, but rates on arylamides are exceedingly low.</text>
        <dbReference type="EC" id="3.4.11.1"/>
    </reaction>
</comment>
<comment type="subcellular location">
    <subcellularLocation>
        <location evidence="9">Cytoplasm</location>
    </subcellularLocation>
</comment>
<accession>A0A1E8E1E2</accession>
<dbReference type="CDD" id="cd00433">
    <property type="entry name" value="Peptidase_M17"/>
    <property type="match status" value="1"/>
</dbReference>
<proteinExistence type="inferred from homology"/>
<dbReference type="InterPro" id="IPR043472">
    <property type="entry name" value="Macro_dom-like"/>
</dbReference>
<dbReference type="InterPro" id="IPR023042">
    <property type="entry name" value="Peptidase_M17_leu_NH2_pept"/>
</dbReference>
<dbReference type="InterPro" id="IPR008283">
    <property type="entry name" value="Peptidase_M17_N"/>
</dbReference>
<comment type="similarity">
    <text evidence="3 9">Belongs to the peptidase M17 family.</text>
</comment>